<evidence type="ECO:0000256" key="4">
    <source>
        <dbReference type="ARBA" id="ARBA00022692"/>
    </source>
</evidence>
<evidence type="ECO:0000256" key="1">
    <source>
        <dbReference type="ARBA" id="ARBA00004651"/>
    </source>
</evidence>
<keyword evidence="6 7" id="KW-0472">Membrane</keyword>
<evidence type="ECO:0000256" key="6">
    <source>
        <dbReference type="ARBA" id="ARBA00023136"/>
    </source>
</evidence>
<feature type="transmembrane region" description="Helical" evidence="7">
    <location>
        <begin position="151"/>
        <end position="173"/>
    </location>
</feature>
<dbReference type="Proteomes" id="UP000773614">
    <property type="component" value="Unassembled WGS sequence"/>
</dbReference>
<evidence type="ECO:0000259" key="8">
    <source>
        <dbReference type="PROSITE" id="PS50928"/>
    </source>
</evidence>
<dbReference type="CDD" id="cd06261">
    <property type="entry name" value="TM_PBP2"/>
    <property type="match status" value="1"/>
</dbReference>
<dbReference type="RefSeq" id="WP_161140947.1">
    <property type="nucleotide sequence ID" value="NZ_SPKJ01000042.1"/>
</dbReference>
<name>A0A964T522_9HYPH</name>
<evidence type="ECO:0000256" key="2">
    <source>
        <dbReference type="ARBA" id="ARBA00022448"/>
    </source>
</evidence>
<dbReference type="AlphaFoldDB" id="A0A964T522"/>
<dbReference type="PANTHER" id="PTHR30151">
    <property type="entry name" value="ALKANE SULFONATE ABC TRANSPORTER-RELATED, MEMBRANE SUBUNIT"/>
    <property type="match status" value="1"/>
</dbReference>
<organism evidence="9 10">
    <name type="scientific">Propylenella binzhouense</name>
    <dbReference type="NCBI Taxonomy" id="2555902"/>
    <lineage>
        <taxon>Bacteria</taxon>
        <taxon>Pseudomonadati</taxon>
        <taxon>Pseudomonadota</taxon>
        <taxon>Alphaproteobacteria</taxon>
        <taxon>Hyphomicrobiales</taxon>
        <taxon>Propylenellaceae</taxon>
        <taxon>Propylenella</taxon>
    </lineage>
</organism>
<keyword evidence="3" id="KW-1003">Cell membrane</keyword>
<protein>
    <submittedName>
        <fullName evidence="9">ABC transporter permease</fullName>
    </submittedName>
</protein>
<dbReference type="Pfam" id="PF00528">
    <property type="entry name" value="BPD_transp_1"/>
    <property type="match status" value="1"/>
</dbReference>
<comment type="caution">
    <text evidence="9">The sequence shown here is derived from an EMBL/GenBank/DDBJ whole genome shotgun (WGS) entry which is preliminary data.</text>
</comment>
<dbReference type="OrthoDB" id="9801163at2"/>
<dbReference type="PANTHER" id="PTHR30151:SF20">
    <property type="entry name" value="ABC TRANSPORTER PERMEASE PROTEIN HI_0355-RELATED"/>
    <property type="match status" value="1"/>
</dbReference>
<feature type="transmembrane region" description="Helical" evidence="7">
    <location>
        <begin position="233"/>
        <end position="254"/>
    </location>
</feature>
<evidence type="ECO:0000256" key="7">
    <source>
        <dbReference type="RuleBase" id="RU363032"/>
    </source>
</evidence>
<gene>
    <name evidence="9" type="ORF">E4O86_12845</name>
</gene>
<evidence type="ECO:0000313" key="10">
    <source>
        <dbReference type="Proteomes" id="UP000773614"/>
    </source>
</evidence>
<dbReference type="InterPro" id="IPR000515">
    <property type="entry name" value="MetI-like"/>
</dbReference>
<dbReference type="Gene3D" id="1.10.3720.10">
    <property type="entry name" value="MetI-like"/>
    <property type="match status" value="1"/>
</dbReference>
<keyword evidence="2 7" id="KW-0813">Transport</keyword>
<comment type="subcellular location">
    <subcellularLocation>
        <location evidence="1 7">Cell membrane</location>
        <topology evidence="1 7">Multi-pass membrane protein</topology>
    </subcellularLocation>
</comment>
<dbReference type="EMBL" id="SPKJ01000042">
    <property type="protein sequence ID" value="MYZ48598.1"/>
    <property type="molecule type" value="Genomic_DNA"/>
</dbReference>
<keyword evidence="4 7" id="KW-0812">Transmembrane</keyword>
<feature type="transmembrane region" description="Helical" evidence="7">
    <location>
        <begin position="114"/>
        <end position="139"/>
    </location>
</feature>
<reference evidence="9" key="1">
    <citation type="submission" date="2019-03" db="EMBL/GenBank/DDBJ databases">
        <title>Afifella sp. nov., isolated from activated sludge.</title>
        <authorList>
            <person name="Li Q."/>
            <person name="Liu Y."/>
        </authorList>
    </citation>
    <scope>NUCLEOTIDE SEQUENCE</scope>
    <source>
        <strain evidence="9">L72</strain>
    </source>
</reference>
<accession>A0A964T522</accession>
<keyword evidence="5 7" id="KW-1133">Transmembrane helix</keyword>
<evidence type="ECO:0000256" key="3">
    <source>
        <dbReference type="ARBA" id="ARBA00022475"/>
    </source>
</evidence>
<comment type="similarity">
    <text evidence="7">Belongs to the binding-protein-dependent transport system permease family.</text>
</comment>
<feature type="domain" description="ABC transmembrane type-1" evidence="8">
    <location>
        <begin position="113"/>
        <end position="302"/>
    </location>
</feature>
<feature type="transmembrane region" description="Helical" evidence="7">
    <location>
        <begin position="278"/>
        <end position="301"/>
    </location>
</feature>
<evidence type="ECO:0000313" key="9">
    <source>
        <dbReference type="EMBL" id="MYZ48598.1"/>
    </source>
</evidence>
<proteinExistence type="inferred from homology"/>
<evidence type="ECO:0000256" key="5">
    <source>
        <dbReference type="ARBA" id="ARBA00022989"/>
    </source>
</evidence>
<keyword evidence="10" id="KW-1185">Reference proteome</keyword>
<dbReference type="PROSITE" id="PS50928">
    <property type="entry name" value="ABC_TM1"/>
    <property type="match status" value="1"/>
</dbReference>
<feature type="transmembrane region" description="Helical" evidence="7">
    <location>
        <begin position="25"/>
        <end position="47"/>
    </location>
</feature>
<dbReference type="GO" id="GO:0055085">
    <property type="term" value="P:transmembrane transport"/>
    <property type="evidence" value="ECO:0007669"/>
    <property type="project" value="InterPro"/>
</dbReference>
<sequence>MTSAPVAEPGAAIGYRARAGWPRRLAAGQAVPVLVVCLGILAIWYVAAVALNAPFQRDAFARAKASPTTLEFVAATLAQDRPVLPSPHQVAEELWKTTVTVRPSSKRSLVYHGWVTLSSTLLGFLMGTLLGVALAVAILHSRTLDKSLMPWIVASQTIPILAIAPMVIVVLNAVGITGLVPKAAISTYLSFFPVTVGMVKGLRSPEPIHLDLMRTYSASRAQLFWKLRWPASVPFLFTSMKVAVAASLVGAIVGEMPTGAVAGLGARLLSGSYYGQTVQIWAALLAAALLASVLVAIVGLADRIVRRRMGAPA</sequence>
<dbReference type="InterPro" id="IPR035906">
    <property type="entry name" value="MetI-like_sf"/>
</dbReference>
<dbReference type="SUPFAM" id="SSF161098">
    <property type="entry name" value="MetI-like"/>
    <property type="match status" value="1"/>
</dbReference>
<dbReference type="GO" id="GO:0005886">
    <property type="term" value="C:plasma membrane"/>
    <property type="evidence" value="ECO:0007669"/>
    <property type="project" value="UniProtKB-SubCell"/>
</dbReference>